<keyword evidence="1" id="KW-0472">Membrane</keyword>
<dbReference type="RefSeq" id="XP_003146610.1">
    <property type="nucleotide sequence ID" value="XM_003146562.1"/>
</dbReference>
<gene>
    <name evidence="2" type="ORF">LOAG_11039</name>
</gene>
<dbReference type="AlphaFoldDB" id="A0A1S0TP91"/>
<dbReference type="KEGG" id="loa:LOAG_11039"/>
<evidence type="ECO:0000313" key="2">
    <source>
        <dbReference type="EMBL" id="EFO17460.1"/>
    </source>
</evidence>
<organism evidence="2">
    <name type="scientific">Loa loa</name>
    <name type="common">Eye worm</name>
    <name type="synonym">Filaria loa</name>
    <dbReference type="NCBI Taxonomy" id="7209"/>
    <lineage>
        <taxon>Eukaryota</taxon>
        <taxon>Metazoa</taxon>
        <taxon>Ecdysozoa</taxon>
        <taxon>Nematoda</taxon>
        <taxon>Chromadorea</taxon>
        <taxon>Rhabditida</taxon>
        <taxon>Spirurina</taxon>
        <taxon>Spiruromorpha</taxon>
        <taxon>Filarioidea</taxon>
        <taxon>Onchocercidae</taxon>
        <taxon>Loa</taxon>
    </lineage>
</organism>
<sequence>MLQMISQMHQAQYNTYTTTTHSGRWLMIIYNTLMMRLVYWGKKRLSSGKYQQINVSEKLAAFVIFDEKRSNSKKKEKNKTLTARIVCQGTDAQRFRPVFAAEAAGRRVAALSCSGDATETTSLKLMQCNWYYSSSNQFRKG</sequence>
<evidence type="ECO:0000256" key="1">
    <source>
        <dbReference type="SAM" id="Phobius"/>
    </source>
</evidence>
<dbReference type="EMBL" id="JH712357">
    <property type="protein sequence ID" value="EFO17460.1"/>
    <property type="molecule type" value="Genomic_DNA"/>
</dbReference>
<proteinExistence type="predicted"/>
<protein>
    <submittedName>
        <fullName evidence="2">Uncharacterized protein</fullName>
    </submittedName>
</protein>
<dbReference type="GeneID" id="9948488"/>
<name>A0A1S0TP91_LOALO</name>
<dbReference type="CTD" id="9948488"/>
<reference evidence="2" key="1">
    <citation type="submission" date="2012-04" db="EMBL/GenBank/DDBJ databases">
        <title>The Genome Sequence of Loa loa.</title>
        <authorList>
            <consortium name="The Broad Institute Genome Sequencing Platform"/>
            <consortium name="Broad Institute Genome Sequencing Center for Infectious Disease"/>
            <person name="Nutman T.B."/>
            <person name="Fink D.L."/>
            <person name="Russ C."/>
            <person name="Young S."/>
            <person name="Zeng Q."/>
            <person name="Gargeya S."/>
            <person name="Alvarado L."/>
            <person name="Berlin A."/>
            <person name="Chapman S.B."/>
            <person name="Chen Z."/>
            <person name="Freedman E."/>
            <person name="Gellesch M."/>
            <person name="Goldberg J."/>
            <person name="Griggs A."/>
            <person name="Gujja S."/>
            <person name="Heilman E.R."/>
            <person name="Heiman D."/>
            <person name="Howarth C."/>
            <person name="Mehta T."/>
            <person name="Neiman D."/>
            <person name="Pearson M."/>
            <person name="Roberts A."/>
            <person name="Saif S."/>
            <person name="Shea T."/>
            <person name="Shenoy N."/>
            <person name="Sisk P."/>
            <person name="Stolte C."/>
            <person name="Sykes S."/>
            <person name="White J."/>
            <person name="Yandava C."/>
            <person name="Haas B."/>
            <person name="Henn M.R."/>
            <person name="Nusbaum C."/>
            <person name="Birren B."/>
        </authorList>
    </citation>
    <scope>NUCLEOTIDE SEQUENCE [LARGE SCALE GENOMIC DNA]</scope>
</reference>
<dbReference type="InParanoid" id="A0A1S0TP91"/>
<feature type="transmembrane region" description="Helical" evidence="1">
    <location>
        <begin position="22"/>
        <end position="39"/>
    </location>
</feature>
<keyword evidence="1" id="KW-1133">Transmembrane helix</keyword>
<accession>A0A1S0TP91</accession>
<keyword evidence="1" id="KW-0812">Transmembrane</keyword>